<keyword evidence="3" id="KW-1185">Reference proteome</keyword>
<sequence length="108" mass="11867">MASGHLADTADHRWNGRSLAGWELAREYGFTDADGSRPDWGRYFADARRGAAGDPRDCRWSHGAAGDPRDCRWSPAMLRAGTGSPSKRRCGPFPARLRSPACRDSVHP</sequence>
<dbReference type="Proteomes" id="UP000199111">
    <property type="component" value="Unassembled WGS sequence"/>
</dbReference>
<dbReference type="AlphaFoldDB" id="A0A1I3K8K8"/>
<organism evidence="2 3">
    <name type="scientific">Streptosporangium canum</name>
    <dbReference type="NCBI Taxonomy" id="324952"/>
    <lineage>
        <taxon>Bacteria</taxon>
        <taxon>Bacillati</taxon>
        <taxon>Actinomycetota</taxon>
        <taxon>Actinomycetes</taxon>
        <taxon>Streptosporangiales</taxon>
        <taxon>Streptosporangiaceae</taxon>
        <taxon>Streptosporangium</taxon>
    </lineage>
</organism>
<name>A0A1I3K8K8_9ACTN</name>
<evidence type="ECO:0000256" key="1">
    <source>
        <dbReference type="SAM" id="MobiDB-lite"/>
    </source>
</evidence>
<evidence type="ECO:0000313" key="2">
    <source>
        <dbReference type="EMBL" id="SFI68826.1"/>
    </source>
</evidence>
<feature type="region of interest" description="Disordered" evidence="1">
    <location>
        <begin position="78"/>
        <end position="108"/>
    </location>
</feature>
<gene>
    <name evidence="2" type="ORF">SAMN05216275_104271</name>
</gene>
<accession>A0A1I3K8K8</accession>
<dbReference type="EMBL" id="FOQY01000004">
    <property type="protein sequence ID" value="SFI68826.1"/>
    <property type="molecule type" value="Genomic_DNA"/>
</dbReference>
<reference evidence="3" key="1">
    <citation type="submission" date="2016-10" db="EMBL/GenBank/DDBJ databases">
        <authorList>
            <person name="Varghese N."/>
            <person name="Submissions S."/>
        </authorList>
    </citation>
    <scope>NUCLEOTIDE SEQUENCE [LARGE SCALE GENOMIC DNA]</scope>
    <source>
        <strain evidence="3">CGMCC 4.2126</strain>
    </source>
</reference>
<protein>
    <submittedName>
        <fullName evidence="2">Uncharacterized protein</fullName>
    </submittedName>
</protein>
<proteinExistence type="predicted"/>
<evidence type="ECO:0000313" key="3">
    <source>
        <dbReference type="Proteomes" id="UP000199111"/>
    </source>
</evidence>